<evidence type="ECO:0000313" key="1">
    <source>
        <dbReference type="EMBL" id="MDV2683790.1"/>
    </source>
</evidence>
<name>A0ABU3X7H8_9BACI</name>
<reference evidence="2 3" key="1">
    <citation type="submission" date="2023-10" db="EMBL/GenBank/DDBJ databases">
        <title>Screening of Alkalihalobacillus lindianensis BZ-TG-R113 and Its Alleviation of Salt Stress on Rapeseed Growth.</title>
        <authorList>
            <person name="Zhao B."/>
            <person name="Guo T."/>
        </authorList>
    </citation>
    <scope>NUCLEOTIDE SEQUENCE [LARGE SCALE GENOMIC DNA]</scope>
    <source>
        <strain evidence="2 3">BZ-TG-R113</strain>
    </source>
</reference>
<dbReference type="Proteomes" id="UP001287282">
    <property type="component" value="Unassembled WGS sequence"/>
</dbReference>
<evidence type="ECO:0008006" key="4">
    <source>
        <dbReference type="Google" id="ProtNLM"/>
    </source>
</evidence>
<dbReference type="EMBL" id="JAWJBA010000001">
    <property type="protein sequence ID" value="MDV2683856.1"/>
    <property type="molecule type" value="Genomic_DNA"/>
</dbReference>
<sequence length="333" mass="39053">MAEVLKLEYKGLDDPFKFDEYIQNAVMAEDQLRDIYIKRLNTFNRENLKNNPEPFRFLKKENCSILFLIQPYDFNYQLAATILYLSTPGDRKKEIYVLKEKDLVGIDNYINPHDFLLEEVLPSMDYDKSQVMFDINDSYEGLKFNNSFFRTNDFEISVENSMLVHKITELIRNEVRHFKTLNTKPLSYFAKDAHKFPFSILDLKPLMKLVEDEDFNYQLDQAMAAYHSNLFLPCAATLGVVLETLCLKILEHYEVKKVKTGDTQLGKLRERLVNERITSRRDNTRLEVAYKMRNMASHTSPGIALKEDCHFMLNVINTLAFEYLNGDQSALER</sequence>
<dbReference type="RefSeq" id="WP_317121085.1">
    <property type="nucleotide sequence ID" value="NZ_JAWJBA010000001.1"/>
</dbReference>
<comment type="caution">
    <text evidence="2">The sequence shown here is derived from an EMBL/GenBank/DDBJ whole genome shotgun (WGS) entry which is preliminary data.</text>
</comment>
<accession>A0ABU3X7H8</accession>
<evidence type="ECO:0000313" key="3">
    <source>
        <dbReference type="Proteomes" id="UP001287282"/>
    </source>
</evidence>
<dbReference type="EMBL" id="JAWJBA010000001">
    <property type="protein sequence ID" value="MDV2683790.1"/>
    <property type="molecule type" value="Genomic_DNA"/>
</dbReference>
<proteinExistence type="predicted"/>
<evidence type="ECO:0000313" key="2">
    <source>
        <dbReference type="EMBL" id="MDV2683856.1"/>
    </source>
</evidence>
<gene>
    <name evidence="1" type="ORF">RYX56_05295</name>
    <name evidence="2" type="ORF">RYX56_05635</name>
</gene>
<keyword evidence="3" id="KW-1185">Reference proteome</keyword>
<protein>
    <recommendedName>
        <fullName evidence="4">DUF4145 domain-containing protein</fullName>
    </recommendedName>
</protein>
<organism evidence="2 3">
    <name type="scientific">Alkalihalophilus lindianensis</name>
    <dbReference type="NCBI Taxonomy" id="1630542"/>
    <lineage>
        <taxon>Bacteria</taxon>
        <taxon>Bacillati</taxon>
        <taxon>Bacillota</taxon>
        <taxon>Bacilli</taxon>
        <taxon>Bacillales</taxon>
        <taxon>Bacillaceae</taxon>
        <taxon>Alkalihalophilus</taxon>
    </lineage>
</organism>